<name>A0A1J0AAH8_9CYAN</name>
<evidence type="ECO:0000313" key="1">
    <source>
        <dbReference type="EMBL" id="APB32940.1"/>
    </source>
</evidence>
<organism evidence="1 2">
    <name type="scientific">Gloeomargarita lithophora Alchichica-D10</name>
    <dbReference type="NCBI Taxonomy" id="1188229"/>
    <lineage>
        <taxon>Bacteria</taxon>
        <taxon>Bacillati</taxon>
        <taxon>Cyanobacteriota</taxon>
        <taxon>Cyanophyceae</taxon>
        <taxon>Gloeomargaritales</taxon>
        <taxon>Gloeomargaritaceae</taxon>
        <taxon>Gloeomargarita</taxon>
    </lineage>
</organism>
<gene>
    <name evidence="1" type="ORF">GlitD10_0626</name>
</gene>
<keyword evidence="2" id="KW-1185">Reference proteome</keyword>
<dbReference type="EMBL" id="CP017675">
    <property type="protein sequence ID" value="APB32940.1"/>
    <property type="molecule type" value="Genomic_DNA"/>
</dbReference>
<dbReference type="STRING" id="1188229.GlitD10_0626"/>
<dbReference type="KEGG" id="glt:GlitD10_0626"/>
<dbReference type="Proteomes" id="UP000180235">
    <property type="component" value="Chromosome"/>
</dbReference>
<reference evidence="1 2" key="1">
    <citation type="submission" date="2016-10" db="EMBL/GenBank/DDBJ databases">
        <title>Description of Gloeomargarita lithophora gen. nov., sp. nov., a thylakoid-bearing basal-branching cyanobacterium with intracellular carbonates, and proposal for Gloeomargaritales ord. nov.</title>
        <authorList>
            <person name="Moreira D."/>
            <person name="Tavera R."/>
            <person name="Benzerara K."/>
            <person name="Skouri-Panet F."/>
            <person name="Couradeau E."/>
            <person name="Gerard E."/>
            <person name="Loussert C."/>
            <person name="Novelo E."/>
            <person name="Zivanovic Y."/>
            <person name="Lopez-Garcia P."/>
        </authorList>
    </citation>
    <scope>NUCLEOTIDE SEQUENCE [LARGE SCALE GENOMIC DNA]</scope>
    <source>
        <strain evidence="1 2">D10</strain>
    </source>
</reference>
<accession>A0A1J0AAH8</accession>
<dbReference type="AlphaFoldDB" id="A0A1J0AAH8"/>
<proteinExistence type="predicted"/>
<protein>
    <submittedName>
        <fullName evidence="1">Uncharacterized protein</fullName>
    </submittedName>
</protein>
<sequence>MPFLTSCLASRDNPDVIAPHGVGNHQNPTKPINTNRDKSFFIEPFVWNITILIQFRTAVAGGHPP</sequence>
<evidence type="ECO:0000313" key="2">
    <source>
        <dbReference type="Proteomes" id="UP000180235"/>
    </source>
</evidence>